<proteinExistence type="predicted"/>
<organism evidence="1">
    <name type="scientific">Anguilla anguilla</name>
    <name type="common">European freshwater eel</name>
    <name type="synonym">Muraena anguilla</name>
    <dbReference type="NCBI Taxonomy" id="7936"/>
    <lineage>
        <taxon>Eukaryota</taxon>
        <taxon>Metazoa</taxon>
        <taxon>Chordata</taxon>
        <taxon>Craniata</taxon>
        <taxon>Vertebrata</taxon>
        <taxon>Euteleostomi</taxon>
        <taxon>Actinopterygii</taxon>
        <taxon>Neopterygii</taxon>
        <taxon>Teleostei</taxon>
        <taxon>Anguilliformes</taxon>
        <taxon>Anguillidae</taxon>
        <taxon>Anguilla</taxon>
    </lineage>
</organism>
<reference evidence="1" key="1">
    <citation type="submission" date="2014-11" db="EMBL/GenBank/DDBJ databases">
        <authorList>
            <person name="Amaro Gonzalez C."/>
        </authorList>
    </citation>
    <scope>NUCLEOTIDE SEQUENCE</scope>
</reference>
<name>A0A0E9TYW3_ANGAN</name>
<dbReference type="AlphaFoldDB" id="A0A0E9TYW3"/>
<accession>A0A0E9TYW3</accession>
<dbReference type="EMBL" id="GBXM01049905">
    <property type="protein sequence ID" value="JAH58672.1"/>
    <property type="molecule type" value="Transcribed_RNA"/>
</dbReference>
<protein>
    <submittedName>
        <fullName evidence="1">Uncharacterized protein</fullName>
    </submittedName>
</protein>
<sequence>MWIETVKCITYAMTTKPLPAQLGIDQTVQKHISVFQLPVIIKTLIEL</sequence>
<reference evidence="1" key="2">
    <citation type="journal article" date="2015" name="Fish Shellfish Immunol.">
        <title>Early steps in the European eel (Anguilla anguilla)-Vibrio vulnificus interaction in the gills: Role of the RtxA13 toxin.</title>
        <authorList>
            <person name="Callol A."/>
            <person name="Pajuelo D."/>
            <person name="Ebbesson L."/>
            <person name="Teles M."/>
            <person name="MacKenzie S."/>
            <person name="Amaro C."/>
        </authorList>
    </citation>
    <scope>NUCLEOTIDE SEQUENCE</scope>
</reference>
<evidence type="ECO:0000313" key="1">
    <source>
        <dbReference type="EMBL" id="JAH58672.1"/>
    </source>
</evidence>